<comment type="catalytic activity">
    <reaction evidence="5">
        <text>pseudouridine(1915) in 23S rRNA + S-adenosyl-L-methionine = N(3)-methylpseudouridine(1915) in 23S rRNA + S-adenosyl-L-homocysteine + H(+)</text>
        <dbReference type="Rhea" id="RHEA:42752"/>
        <dbReference type="Rhea" id="RHEA-COMP:10221"/>
        <dbReference type="Rhea" id="RHEA-COMP:10222"/>
        <dbReference type="ChEBI" id="CHEBI:15378"/>
        <dbReference type="ChEBI" id="CHEBI:57856"/>
        <dbReference type="ChEBI" id="CHEBI:59789"/>
        <dbReference type="ChEBI" id="CHEBI:65314"/>
        <dbReference type="ChEBI" id="CHEBI:74486"/>
        <dbReference type="EC" id="2.1.1.177"/>
    </reaction>
</comment>
<evidence type="ECO:0000256" key="2">
    <source>
        <dbReference type="ARBA" id="ARBA00022679"/>
    </source>
</evidence>
<comment type="subunit">
    <text evidence="5">Homodimer.</text>
</comment>
<evidence type="ECO:0000256" key="4">
    <source>
        <dbReference type="ARBA" id="ARBA00038303"/>
    </source>
</evidence>
<keyword evidence="5" id="KW-0963">Cytoplasm</keyword>
<keyword evidence="1 5" id="KW-0489">Methyltransferase</keyword>
<dbReference type="PANTHER" id="PTHR33603:SF1">
    <property type="entry name" value="RIBOSOMAL RNA LARGE SUBUNIT METHYLTRANSFERASE H"/>
    <property type="match status" value="1"/>
</dbReference>
<sequence>MADGLGGAGGARRLNLLILAVGKAGQSPEAELCGRYMERAERIGRSLGLSSVTVREFSEAVGPTKAALEAEKIIGARKPGPLVVLDETGTPWSSADLAHRIQGWLDSGHANVTFAIGGADGHGKAVLNAADHIVSLGPMTLPHLLARAILLEQLYRAVTIRLGHPYHRA</sequence>
<dbReference type="InterPro" id="IPR029026">
    <property type="entry name" value="tRNA_m1G_MTases_N"/>
</dbReference>
<feature type="binding site" evidence="5">
    <location>
        <begin position="136"/>
        <end position="141"/>
    </location>
    <ligand>
        <name>S-adenosyl-L-methionine</name>
        <dbReference type="ChEBI" id="CHEBI:59789"/>
    </ligand>
</feature>
<dbReference type="SUPFAM" id="SSF75217">
    <property type="entry name" value="alpha/beta knot"/>
    <property type="match status" value="1"/>
</dbReference>
<dbReference type="PIRSF" id="PIRSF004505">
    <property type="entry name" value="MT_bac"/>
    <property type="match status" value="1"/>
</dbReference>
<dbReference type="Gene3D" id="3.40.1280.10">
    <property type="match status" value="1"/>
</dbReference>
<comment type="caution">
    <text evidence="6">The sequence shown here is derived from an EMBL/GenBank/DDBJ whole genome shotgun (WGS) entry which is preliminary data.</text>
</comment>
<proteinExistence type="inferred from homology"/>
<evidence type="ECO:0000256" key="5">
    <source>
        <dbReference type="HAMAP-Rule" id="MF_00658"/>
    </source>
</evidence>
<dbReference type="Pfam" id="PF02590">
    <property type="entry name" value="SPOUT_MTase"/>
    <property type="match status" value="1"/>
</dbReference>
<dbReference type="Proteomes" id="UP000249590">
    <property type="component" value="Unassembled WGS sequence"/>
</dbReference>
<keyword evidence="7" id="KW-1185">Reference proteome</keyword>
<evidence type="ECO:0000313" key="6">
    <source>
        <dbReference type="EMBL" id="RAH99533.1"/>
    </source>
</evidence>
<gene>
    <name evidence="5" type="primary">rlmH</name>
    <name evidence="6" type="ORF">DLJ53_23785</name>
</gene>
<feature type="binding site" evidence="5">
    <location>
        <position position="117"/>
    </location>
    <ligand>
        <name>S-adenosyl-L-methionine</name>
        <dbReference type="ChEBI" id="CHEBI:59789"/>
    </ligand>
</feature>
<dbReference type="InterPro" id="IPR029028">
    <property type="entry name" value="Alpha/beta_knot_MTases"/>
</dbReference>
<reference evidence="6 7" key="1">
    <citation type="submission" date="2018-05" db="EMBL/GenBank/DDBJ databases">
        <title>Acuticoccus sediminis sp. nov., isolated from deep-sea sediment of Indian Ocean.</title>
        <authorList>
            <person name="Liu X."/>
            <person name="Lai Q."/>
            <person name="Du Y."/>
            <person name="Sun F."/>
            <person name="Zhang X."/>
            <person name="Wang S."/>
            <person name="Shao Z."/>
        </authorList>
    </citation>
    <scope>NUCLEOTIDE SEQUENCE [LARGE SCALE GENOMIC DNA]</scope>
    <source>
        <strain evidence="6 7">PTG4-2</strain>
    </source>
</reference>
<dbReference type="AlphaFoldDB" id="A0A8B2NRB0"/>
<dbReference type="EC" id="2.1.1.177" evidence="5"/>
<feature type="binding site" evidence="5">
    <location>
        <position position="85"/>
    </location>
    <ligand>
        <name>S-adenosyl-L-methionine</name>
        <dbReference type="ChEBI" id="CHEBI:59789"/>
    </ligand>
</feature>
<dbReference type="EMBL" id="QHHQ01000005">
    <property type="protein sequence ID" value="RAH99533.1"/>
    <property type="molecule type" value="Genomic_DNA"/>
</dbReference>
<evidence type="ECO:0000256" key="1">
    <source>
        <dbReference type="ARBA" id="ARBA00022603"/>
    </source>
</evidence>
<evidence type="ECO:0000313" key="7">
    <source>
        <dbReference type="Proteomes" id="UP000249590"/>
    </source>
</evidence>
<keyword evidence="5" id="KW-0698">rRNA processing</keyword>
<keyword evidence="3 5" id="KW-0949">S-adenosyl-L-methionine</keyword>
<protein>
    <recommendedName>
        <fullName evidence="5">Ribosomal RNA large subunit methyltransferase H</fullName>
        <ecNumber evidence="5">2.1.1.177</ecNumber>
    </recommendedName>
    <alternativeName>
        <fullName evidence="5">23S rRNA (pseudouridine1915-N3)-methyltransferase</fullName>
    </alternativeName>
    <alternativeName>
        <fullName evidence="5">23S rRNA m3Psi1915 methyltransferase</fullName>
    </alternativeName>
    <alternativeName>
        <fullName evidence="5">rRNA (pseudouridine-N3-)-methyltransferase RlmH</fullName>
    </alternativeName>
</protein>
<keyword evidence="2 5" id="KW-0808">Transferase</keyword>
<name>A0A8B2NRB0_9HYPH</name>
<dbReference type="GO" id="GO:0005737">
    <property type="term" value="C:cytoplasm"/>
    <property type="evidence" value="ECO:0007669"/>
    <property type="project" value="UniProtKB-SubCell"/>
</dbReference>
<dbReference type="GO" id="GO:0070038">
    <property type="term" value="F:rRNA (pseudouridine-N3-)-methyltransferase activity"/>
    <property type="evidence" value="ECO:0007669"/>
    <property type="project" value="UniProtKB-UniRule"/>
</dbReference>
<dbReference type="InterPro" id="IPR003742">
    <property type="entry name" value="RlmH-like"/>
</dbReference>
<dbReference type="OrthoDB" id="9806643at2"/>
<dbReference type="PANTHER" id="PTHR33603">
    <property type="entry name" value="METHYLTRANSFERASE"/>
    <property type="match status" value="1"/>
</dbReference>
<dbReference type="RefSeq" id="WP_111349828.1">
    <property type="nucleotide sequence ID" value="NZ_JAIWKD010000006.1"/>
</dbReference>
<comment type="subcellular location">
    <subcellularLocation>
        <location evidence="5">Cytoplasm</location>
    </subcellularLocation>
</comment>
<dbReference type="CDD" id="cd18081">
    <property type="entry name" value="RlmH-like"/>
    <property type="match status" value="1"/>
</dbReference>
<accession>A0A8B2NRB0</accession>
<comment type="similarity">
    <text evidence="4 5">Belongs to the RNA methyltransferase RlmH family.</text>
</comment>
<dbReference type="HAMAP" id="MF_00658">
    <property type="entry name" value="23SrRNA_methyltr_H"/>
    <property type="match status" value="1"/>
</dbReference>
<evidence type="ECO:0000256" key="3">
    <source>
        <dbReference type="ARBA" id="ARBA00022691"/>
    </source>
</evidence>
<organism evidence="6 7">
    <name type="scientific">Acuticoccus sediminis</name>
    <dbReference type="NCBI Taxonomy" id="2184697"/>
    <lineage>
        <taxon>Bacteria</taxon>
        <taxon>Pseudomonadati</taxon>
        <taxon>Pseudomonadota</taxon>
        <taxon>Alphaproteobacteria</taxon>
        <taxon>Hyphomicrobiales</taxon>
        <taxon>Amorphaceae</taxon>
        <taxon>Acuticoccus</taxon>
    </lineage>
</organism>
<comment type="function">
    <text evidence="5">Specifically methylates the pseudouridine at position 1915 (m3Psi1915) in 23S rRNA.</text>
</comment>